<dbReference type="SMART" id="SM00793">
    <property type="entry name" value="AgrB"/>
    <property type="match status" value="1"/>
</dbReference>
<evidence type="ECO:0000256" key="7">
    <source>
        <dbReference type="ARBA" id="ARBA00023136"/>
    </source>
</evidence>
<keyword evidence="1" id="KW-1003">Cell membrane</keyword>
<comment type="caution">
    <text evidence="9">The sequence shown here is derived from an EMBL/GenBank/DDBJ whole genome shotgun (WGS) entry which is preliminary data.</text>
</comment>
<feature type="transmembrane region" description="Helical" evidence="8">
    <location>
        <begin position="111"/>
        <end position="130"/>
    </location>
</feature>
<evidence type="ECO:0000313" key="9">
    <source>
        <dbReference type="EMBL" id="KTE92800.1"/>
    </source>
</evidence>
<dbReference type="GO" id="GO:0009372">
    <property type="term" value="P:quorum sensing"/>
    <property type="evidence" value="ECO:0007669"/>
    <property type="project" value="UniProtKB-KW"/>
</dbReference>
<sequence>MINLADLSSNVTKLITRELDYDEDKKEIIAYAIETSLLAIIGTLLLILFAMIINVLKSALIAAVFGVLLRRVSGGAHFSTPTKCLVFGAVLYTILGFLAQNFVQYQLIPDYMIWLSLAISLLIVAFLAPVDSESKPIHSKSLRKKLKASSVGFVVIAFIVGLVSTDPLLNVSMCLGILYQSLTLLPLFNRGGGG</sequence>
<organism evidence="9 10">
    <name type="scientific">Desulfitobacterium hafniense</name>
    <name type="common">Desulfitobacterium frappieri</name>
    <dbReference type="NCBI Taxonomy" id="49338"/>
    <lineage>
        <taxon>Bacteria</taxon>
        <taxon>Bacillati</taxon>
        <taxon>Bacillota</taxon>
        <taxon>Clostridia</taxon>
        <taxon>Eubacteriales</taxon>
        <taxon>Desulfitobacteriaceae</taxon>
        <taxon>Desulfitobacterium</taxon>
    </lineage>
</organism>
<evidence type="ECO:0000313" key="10">
    <source>
        <dbReference type="Proteomes" id="UP000054623"/>
    </source>
</evidence>
<dbReference type="GO" id="GO:0016020">
    <property type="term" value="C:membrane"/>
    <property type="evidence" value="ECO:0007669"/>
    <property type="project" value="InterPro"/>
</dbReference>
<dbReference type="Pfam" id="PF04647">
    <property type="entry name" value="AgrB"/>
    <property type="match status" value="1"/>
</dbReference>
<evidence type="ECO:0000256" key="4">
    <source>
        <dbReference type="ARBA" id="ARBA00022692"/>
    </source>
</evidence>
<gene>
    <name evidence="9" type="ORF">AT727_17930</name>
</gene>
<feature type="transmembrane region" description="Helical" evidence="8">
    <location>
        <begin position="151"/>
        <end position="179"/>
    </location>
</feature>
<keyword evidence="5" id="KW-0378">Hydrolase</keyword>
<dbReference type="AlphaFoldDB" id="A0A0W1JMJ1"/>
<keyword evidence="6 8" id="KW-1133">Transmembrane helix</keyword>
<proteinExistence type="predicted"/>
<protein>
    <submittedName>
        <fullName evidence="9">Accessory regulator AgrB</fullName>
    </submittedName>
</protein>
<dbReference type="InterPro" id="IPR006741">
    <property type="entry name" value="AgrB"/>
</dbReference>
<evidence type="ECO:0000256" key="8">
    <source>
        <dbReference type="SAM" id="Phobius"/>
    </source>
</evidence>
<keyword evidence="7 8" id="KW-0472">Membrane</keyword>
<name>A0A0W1JMJ1_DESHA</name>
<reference evidence="9 10" key="1">
    <citation type="submission" date="2015-12" db="EMBL/GenBank/DDBJ databases">
        <title>Draft Genome Sequence of Desulfitobacterium hafniense Strain DH, a Sulfate-reducing Bacterium Isolated from Paddy Soils.</title>
        <authorList>
            <person name="Bao P."/>
            <person name="Zhang X."/>
            <person name="Li G."/>
        </authorList>
    </citation>
    <scope>NUCLEOTIDE SEQUENCE [LARGE SCALE GENOMIC DNA]</scope>
    <source>
        <strain evidence="9 10">DH</strain>
    </source>
</reference>
<evidence type="ECO:0000256" key="2">
    <source>
        <dbReference type="ARBA" id="ARBA00022654"/>
    </source>
</evidence>
<keyword evidence="3" id="KW-0645">Protease</keyword>
<dbReference type="Proteomes" id="UP000054623">
    <property type="component" value="Unassembled WGS sequence"/>
</dbReference>
<evidence type="ECO:0000256" key="5">
    <source>
        <dbReference type="ARBA" id="ARBA00022801"/>
    </source>
</evidence>
<keyword evidence="2" id="KW-0673">Quorum sensing</keyword>
<dbReference type="GO" id="GO:0006508">
    <property type="term" value="P:proteolysis"/>
    <property type="evidence" value="ECO:0007669"/>
    <property type="project" value="UniProtKB-KW"/>
</dbReference>
<evidence type="ECO:0000256" key="3">
    <source>
        <dbReference type="ARBA" id="ARBA00022670"/>
    </source>
</evidence>
<evidence type="ECO:0000256" key="1">
    <source>
        <dbReference type="ARBA" id="ARBA00022475"/>
    </source>
</evidence>
<feature type="transmembrane region" description="Helical" evidence="8">
    <location>
        <begin position="84"/>
        <end position="105"/>
    </location>
</feature>
<dbReference type="OrthoDB" id="2854767at2"/>
<accession>A0A0W1JMJ1</accession>
<dbReference type="EMBL" id="LOCK01000011">
    <property type="protein sequence ID" value="KTE92800.1"/>
    <property type="molecule type" value="Genomic_DNA"/>
</dbReference>
<dbReference type="RefSeq" id="WP_041272663.1">
    <property type="nucleotide sequence ID" value="NZ_LOCK01000011.1"/>
</dbReference>
<keyword evidence="4 8" id="KW-0812">Transmembrane</keyword>
<dbReference type="GO" id="GO:0008233">
    <property type="term" value="F:peptidase activity"/>
    <property type="evidence" value="ECO:0007669"/>
    <property type="project" value="UniProtKB-KW"/>
</dbReference>
<feature type="transmembrane region" description="Helical" evidence="8">
    <location>
        <begin position="28"/>
        <end position="49"/>
    </location>
</feature>
<evidence type="ECO:0000256" key="6">
    <source>
        <dbReference type="ARBA" id="ARBA00022989"/>
    </source>
</evidence>